<dbReference type="AlphaFoldDB" id="A0A3P6BR61"/>
<gene>
    <name evidence="1" type="ORF">BOLC4T24095H</name>
</gene>
<name>A0A3P6BR61_BRAOL</name>
<accession>A0A3P6BR61</accession>
<evidence type="ECO:0000313" key="1">
    <source>
        <dbReference type="EMBL" id="VDD08607.1"/>
    </source>
</evidence>
<proteinExistence type="predicted"/>
<dbReference type="EMBL" id="LR031873">
    <property type="protein sequence ID" value="VDD08607.1"/>
    <property type="molecule type" value="Genomic_DNA"/>
</dbReference>
<reference evidence="1" key="1">
    <citation type="submission" date="2018-11" db="EMBL/GenBank/DDBJ databases">
        <authorList>
            <consortium name="Genoscope - CEA"/>
            <person name="William W."/>
        </authorList>
    </citation>
    <scope>NUCLEOTIDE SEQUENCE</scope>
</reference>
<sequence>MERELPKRLYAEGLEPWVKKINNNCRMELIKDLKKSMSADYADVKIDPVFTHIMASAENDLKFSGKLVDRFICRQLITQSCIRSGLFLRGRLSGFRFRSTMM</sequence>
<protein>
    <submittedName>
        <fullName evidence="1">Uncharacterized protein</fullName>
    </submittedName>
</protein>
<organism evidence="1">
    <name type="scientific">Brassica oleracea</name>
    <name type="common">Wild cabbage</name>
    <dbReference type="NCBI Taxonomy" id="3712"/>
    <lineage>
        <taxon>Eukaryota</taxon>
        <taxon>Viridiplantae</taxon>
        <taxon>Streptophyta</taxon>
        <taxon>Embryophyta</taxon>
        <taxon>Tracheophyta</taxon>
        <taxon>Spermatophyta</taxon>
        <taxon>Magnoliopsida</taxon>
        <taxon>eudicotyledons</taxon>
        <taxon>Gunneridae</taxon>
        <taxon>Pentapetalae</taxon>
        <taxon>rosids</taxon>
        <taxon>malvids</taxon>
        <taxon>Brassicales</taxon>
        <taxon>Brassicaceae</taxon>
        <taxon>Brassiceae</taxon>
        <taxon>Brassica</taxon>
    </lineage>
</organism>